<reference evidence="4" key="1">
    <citation type="journal article" date="2024" name="Microbiome">
        <title>Substantial viral diversity in bats and rodents from East Africa: insights into evolution, recombination, and cocirculation.</title>
        <authorList>
            <person name="Wang D."/>
            <person name="Yang X."/>
            <person name="Ren Z."/>
            <person name="Hu B."/>
            <person name="Zhao H."/>
            <person name="Yang K."/>
            <person name="Shi P."/>
            <person name="Zhang Z."/>
            <person name="Feng Q."/>
            <person name="Nawenja C.V."/>
            <person name="Obanda V."/>
            <person name="Robert K."/>
            <person name="Nalikka B."/>
            <person name="Waruhiu C.N."/>
            <person name="Ochola G.O."/>
            <person name="Onyuok S.O."/>
            <person name="Ochieng H."/>
            <person name="Li B."/>
            <person name="Zhu Y."/>
            <person name="Si H."/>
            <person name="Yin J."/>
            <person name="Kristiansen K."/>
            <person name="Jin X."/>
            <person name="Xu X."/>
            <person name="Xiao M."/>
            <person name="Agwanda B."/>
            <person name="Ommeh S."/>
            <person name="Li J."/>
            <person name="Shi Z.L."/>
        </authorList>
    </citation>
    <scope>NUCLEOTIDE SEQUENCE</scope>
    <source>
        <strain evidence="4">2A/Kenya/BAT627/2015</strain>
    </source>
</reference>
<dbReference type="GO" id="GO:0019028">
    <property type="term" value="C:viral capsid"/>
    <property type="evidence" value="ECO:0007669"/>
    <property type="project" value="UniProtKB-KW"/>
</dbReference>
<dbReference type="GO" id="GO:0003677">
    <property type="term" value="F:DNA binding"/>
    <property type="evidence" value="ECO:0007669"/>
    <property type="project" value="InterPro"/>
</dbReference>
<evidence type="ECO:0000256" key="2">
    <source>
        <dbReference type="ARBA" id="ARBA00022562"/>
    </source>
</evidence>
<evidence type="ECO:0000256" key="1">
    <source>
        <dbReference type="ARBA" id="ARBA00022561"/>
    </source>
</evidence>
<keyword evidence="2" id="KW-1048">Host nucleus</keyword>
<evidence type="ECO:0000313" key="4">
    <source>
        <dbReference type="EMBL" id="XBH23716.1"/>
    </source>
</evidence>
<evidence type="ECO:0000256" key="3">
    <source>
        <dbReference type="ARBA" id="ARBA00022844"/>
    </source>
</evidence>
<sequence length="295" mass="32753">MASFSDVLTKRSYGQITGEDLVKKTNKLRKIESDVIAKYIYGSNNAATYARFFTRDGLIEFEVSNLGVLMFRLETGAESPAHVIVSLFFIAMRCHNVSASVNAALAAAYSSQEASAALYWLDMSLHRLDEVLCLVGCTNSVSPGTTNMMTCVMNGNVYNTLKSVIYPFLVLKDMFINLDCGDRGAEVAHAYFVIIYAYNRRGNRPSVYIAVTGANCQSTVLNILRHRFAADRYAFADRFVAGRGEIHRCVGTLRKIGYCTFSDIHNGIITHKSTSLPVVRLENFFVSIGDKFSFV</sequence>
<proteinExistence type="predicted"/>
<name>A0AAU7E1E1_9VIRU</name>
<dbReference type="EMBL" id="PP711849">
    <property type="protein sequence ID" value="XBH23716.1"/>
    <property type="molecule type" value="Genomic_DNA"/>
</dbReference>
<dbReference type="InterPro" id="IPR004999">
    <property type="entry name" value="Herpes_1"/>
</dbReference>
<dbReference type="GO" id="GO:0019069">
    <property type="term" value="P:viral capsid assembly"/>
    <property type="evidence" value="ECO:0007669"/>
    <property type="project" value="InterPro"/>
</dbReference>
<dbReference type="Pfam" id="PF03327">
    <property type="entry name" value="Herpes_VP19C"/>
    <property type="match status" value="1"/>
</dbReference>
<accession>A0AAU7E1E1</accession>
<keyword evidence="3" id="KW-0946">Virion</keyword>
<organism evidence="4">
    <name type="scientific">Hipposideros bat herpesvirus</name>
    <dbReference type="NCBI Taxonomy" id="3141919"/>
    <lineage>
        <taxon>Viruses</taxon>
        <taxon>Duplodnaviria</taxon>
        <taxon>Heunggongvirae</taxon>
        <taxon>Peploviricota</taxon>
        <taxon>Herviviricetes</taxon>
        <taxon>Herpesvirales</taxon>
    </lineage>
</organism>
<keyword evidence="1" id="KW-0167">Capsid protein</keyword>
<protein>
    <submittedName>
        <fullName evidence="4">Capsid triplex subunit 1</fullName>
    </submittedName>
</protein>
<reference evidence="4" key="2">
    <citation type="submission" date="2024-02" db="EMBL/GenBank/DDBJ databases">
        <authorList>
            <person name="Hu B."/>
        </authorList>
    </citation>
    <scope>NUCLEOTIDE SEQUENCE</scope>
    <source>
        <strain evidence="4">2A/Kenya/BAT627/2015</strain>
    </source>
</reference>